<dbReference type="PIRSF" id="PIRSF002116">
    <property type="entry name" value="Ribosomal_S4"/>
    <property type="match status" value="1"/>
</dbReference>
<dbReference type="GeneID" id="89337762"/>
<dbReference type="Pfam" id="PF08071">
    <property type="entry name" value="RS4NT"/>
    <property type="match status" value="1"/>
</dbReference>
<evidence type="ECO:0000256" key="3">
    <source>
        <dbReference type="ARBA" id="ARBA00022884"/>
    </source>
</evidence>
<dbReference type="InterPro" id="IPR038237">
    <property type="entry name" value="Ribosomal_eS4_central_sf"/>
</dbReference>
<dbReference type="SUPFAM" id="SSF55174">
    <property type="entry name" value="Alpha-L RNA-binding motif"/>
    <property type="match status" value="1"/>
</dbReference>
<keyword evidence="5 7" id="KW-0687">Ribonucleoprotein</keyword>
<dbReference type="HAMAP" id="MF_00485">
    <property type="entry name" value="Ribosomal_eS4"/>
    <property type="match status" value="1"/>
</dbReference>
<dbReference type="PROSITE" id="PS50889">
    <property type="entry name" value="S4"/>
    <property type="match status" value="1"/>
</dbReference>
<proteinExistence type="inferred from homology"/>
<dbReference type="SMART" id="SM00363">
    <property type="entry name" value="S4"/>
    <property type="match status" value="1"/>
</dbReference>
<evidence type="ECO:0000256" key="6">
    <source>
        <dbReference type="ARBA" id="ARBA00035272"/>
    </source>
</evidence>
<gene>
    <name evidence="7" type="primary">rps4e</name>
    <name evidence="9" type="ORF">V6M85_13295</name>
</gene>
<comment type="similarity">
    <text evidence="1 7">Belongs to the eukaryotic ribosomal protein eS4 family.</text>
</comment>
<dbReference type="InterPro" id="IPR036986">
    <property type="entry name" value="S4_RNA-bd_sf"/>
</dbReference>
<dbReference type="RefSeq" id="WP_338601094.1">
    <property type="nucleotide sequence ID" value="NZ_CP146016.1"/>
</dbReference>
<dbReference type="Pfam" id="PF01479">
    <property type="entry name" value="S4"/>
    <property type="match status" value="1"/>
</dbReference>
<dbReference type="GO" id="GO:0006412">
    <property type="term" value="P:translation"/>
    <property type="evidence" value="ECO:0007669"/>
    <property type="project" value="UniProtKB-UniRule"/>
</dbReference>
<evidence type="ECO:0000256" key="4">
    <source>
        <dbReference type="ARBA" id="ARBA00022980"/>
    </source>
</evidence>
<name>A0AAX4L0D6_9CREN</name>
<evidence type="ECO:0000256" key="5">
    <source>
        <dbReference type="ARBA" id="ARBA00023274"/>
    </source>
</evidence>
<dbReference type="Gene3D" id="3.10.290.10">
    <property type="entry name" value="RNA-binding S4 domain"/>
    <property type="match status" value="1"/>
</dbReference>
<evidence type="ECO:0000256" key="1">
    <source>
        <dbReference type="ARBA" id="ARBA00007500"/>
    </source>
</evidence>
<evidence type="ECO:0000313" key="10">
    <source>
        <dbReference type="Proteomes" id="UP001432202"/>
    </source>
</evidence>
<dbReference type="NCBIfam" id="NF003312">
    <property type="entry name" value="PRK04313.1"/>
    <property type="match status" value="1"/>
</dbReference>
<dbReference type="InterPro" id="IPR014722">
    <property type="entry name" value="Rib_uL2_dom2"/>
</dbReference>
<dbReference type="Proteomes" id="UP001432202">
    <property type="component" value="Chromosome"/>
</dbReference>
<dbReference type="GO" id="GO:0003735">
    <property type="term" value="F:structural constituent of ribosome"/>
    <property type="evidence" value="ECO:0007669"/>
    <property type="project" value="InterPro"/>
</dbReference>
<dbReference type="EMBL" id="CP146016">
    <property type="protein sequence ID" value="WWQ60394.1"/>
    <property type="molecule type" value="Genomic_DNA"/>
</dbReference>
<dbReference type="AlphaFoldDB" id="A0AAX4L0D6"/>
<dbReference type="Gene3D" id="2.30.30.30">
    <property type="match status" value="1"/>
</dbReference>
<sequence>MAHLTRFEAPWFLLISKKQYKWTVRPNAGPHPVGKSVPLAIIIRDYLKLAGTIKEAKYIISEGKILVDGKIRRDYKYPVGLMDVISIPSSDLYFRVLPDNVRFMRLSKISADEAHYKYVRIMNKTTLKGGLVQLNLEDGRNIVVDKEVAKNYKTLMTLKVELPSQNVVESYSISEGSYVIFLGGRNVGIHGIVKSINLSKFKTRRYSVVTIESKDGNAYQTNLLNVMSIGKEKPDMRID</sequence>
<keyword evidence="3 7" id="KW-0694">RNA-binding</keyword>
<protein>
    <recommendedName>
        <fullName evidence="6 7">Small ribosomal subunit protein eS4</fullName>
    </recommendedName>
</protein>
<dbReference type="PANTHER" id="PTHR11581">
    <property type="entry name" value="30S/40S RIBOSOMAL PROTEIN S4"/>
    <property type="match status" value="1"/>
</dbReference>
<evidence type="ECO:0000259" key="8">
    <source>
        <dbReference type="SMART" id="SM00363"/>
    </source>
</evidence>
<dbReference type="InterPro" id="IPR013843">
    <property type="entry name" value="Ribosomal_eS4_N"/>
</dbReference>
<feature type="domain" description="RNA-binding S4" evidence="8">
    <location>
        <begin position="37"/>
        <end position="102"/>
    </location>
</feature>
<dbReference type="GO" id="GO:0019843">
    <property type="term" value="F:rRNA binding"/>
    <property type="evidence" value="ECO:0007669"/>
    <property type="project" value="UniProtKB-KW"/>
</dbReference>
<dbReference type="CDD" id="cd06087">
    <property type="entry name" value="KOW_RPS4"/>
    <property type="match status" value="1"/>
</dbReference>
<evidence type="ECO:0000313" key="9">
    <source>
        <dbReference type="EMBL" id="WWQ60394.1"/>
    </source>
</evidence>
<dbReference type="InterPro" id="IPR002942">
    <property type="entry name" value="S4_RNA-bd"/>
</dbReference>
<reference evidence="9 10" key="1">
    <citation type="submission" date="2024-02" db="EMBL/GenBank/DDBJ databases">
        <title>STSV induces naive adaptation in Sulfolobus.</title>
        <authorList>
            <person name="Xiang X."/>
            <person name="Song M."/>
        </authorList>
    </citation>
    <scope>NUCLEOTIDE SEQUENCE [LARGE SCALE GENOMIC DNA]</scope>
    <source>
        <strain evidence="9 10">RT2</strain>
    </source>
</reference>
<dbReference type="InterPro" id="IPR013845">
    <property type="entry name" value="Ribosomal_eS4_central_region"/>
</dbReference>
<keyword evidence="4 7" id="KW-0689">Ribosomal protein</keyword>
<dbReference type="Gene3D" id="2.40.50.740">
    <property type="match status" value="1"/>
</dbReference>
<organism evidence="9 10">
    <name type="scientific">Sulfolobus tengchongensis</name>
    <dbReference type="NCBI Taxonomy" id="207809"/>
    <lineage>
        <taxon>Archaea</taxon>
        <taxon>Thermoproteota</taxon>
        <taxon>Thermoprotei</taxon>
        <taxon>Sulfolobales</taxon>
        <taxon>Sulfolobaceae</taxon>
        <taxon>Sulfolobus</taxon>
    </lineage>
</organism>
<dbReference type="PANTHER" id="PTHR11581:SF0">
    <property type="entry name" value="SMALL RIBOSOMAL SUBUNIT PROTEIN ES4"/>
    <property type="match status" value="1"/>
</dbReference>
<keyword evidence="10" id="KW-1185">Reference proteome</keyword>
<dbReference type="InterPro" id="IPR000876">
    <property type="entry name" value="Ribosomal_eS4"/>
</dbReference>
<evidence type="ECO:0000256" key="7">
    <source>
        <dbReference type="HAMAP-Rule" id="MF_00485"/>
    </source>
</evidence>
<dbReference type="InterPro" id="IPR041982">
    <property type="entry name" value="Ribosomal_eS4_KOW"/>
</dbReference>
<keyword evidence="2" id="KW-0699">rRNA-binding</keyword>
<accession>A0AAX4L0D6</accession>
<dbReference type="GO" id="GO:0022627">
    <property type="term" value="C:cytosolic small ribosomal subunit"/>
    <property type="evidence" value="ECO:0007669"/>
    <property type="project" value="TreeGrafter"/>
</dbReference>
<evidence type="ECO:0000256" key="2">
    <source>
        <dbReference type="ARBA" id="ARBA00022730"/>
    </source>
</evidence>
<dbReference type="Pfam" id="PF00900">
    <property type="entry name" value="Ribosomal_S4e"/>
    <property type="match status" value="1"/>
</dbReference>
<dbReference type="CDD" id="cd00165">
    <property type="entry name" value="S4"/>
    <property type="match status" value="1"/>
</dbReference>
<dbReference type="FunFam" id="3.10.290.10:FF:000002">
    <property type="entry name" value="40S ribosomal protein S4"/>
    <property type="match status" value="1"/>
</dbReference>